<organism evidence="3 4">
    <name type="scientific">Sphingobium cloacae</name>
    <dbReference type="NCBI Taxonomy" id="120107"/>
    <lineage>
        <taxon>Bacteria</taxon>
        <taxon>Pseudomonadati</taxon>
        <taxon>Pseudomonadota</taxon>
        <taxon>Alphaproteobacteria</taxon>
        <taxon>Sphingomonadales</taxon>
        <taxon>Sphingomonadaceae</taxon>
        <taxon>Sphingobium</taxon>
    </lineage>
</organism>
<evidence type="ECO:0000313" key="4">
    <source>
        <dbReference type="Proteomes" id="UP000218272"/>
    </source>
</evidence>
<dbReference type="AlphaFoldDB" id="A0A1E1F6B2"/>
<protein>
    <submittedName>
        <fullName evidence="3">Uncharacterized protein</fullName>
    </submittedName>
</protein>
<dbReference type="KEGG" id="sclo:SCLO_1030090"/>
<evidence type="ECO:0000313" key="3">
    <source>
        <dbReference type="EMBL" id="BAV66049.1"/>
    </source>
</evidence>
<proteinExistence type="predicted"/>
<dbReference type="Proteomes" id="UP000218272">
    <property type="component" value="Chromosome SCLO_1"/>
</dbReference>
<keyword evidence="4" id="KW-1185">Reference proteome</keyword>
<dbReference type="OrthoDB" id="7474730at2"/>
<gene>
    <name evidence="3" type="ORF">SCLO_1030090</name>
</gene>
<reference evidence="3 4" key="1">
    <citation type="submission" date="2016-10" db="EMBL/GenBank/DDBJ databases">
        <title>Complete Genome Sequence of the Nonylphenol-Degrading Bacterium Sphingobium cloacae JCM 10874T.</title>
        <authorList>
            <person name="Ootsuka M."/>
            <person name="Nishizawa T."/>
            <person name="Ohta H."/>
        </authorList>
    </citation>
    <scope>NUCLEOTIDE SEQUENCE [LARGE SCALE GENOMIC DNA]</scope>
    <source>
        <strain evidence="3 4">JCM 10874</strain>
    </source>
</reference>
<dbReference type="RefSeq" id="WP_066518212.1">
    <property type="nucleotide sequence ID" value="NZ_AP017655.1"/>
</dbReference>
<name>A0A1E1F6B2_9SPHN</name>
<feature type="region of interest" description="Disordered" evidence="1">
    <location>
        <begin position="1"/>
        <end position="26"/>
    </location>
</feature>
<keyword evidence="2" id="KW-1133">Transmembrane helix</keyword>
<accession>A0A1E1F6B2</accession>
<keyword evidence="2" id="KW-0472">Membrane</keyword>
<keyword evidence="2" id="KW-0812">Transmembrane</keyword>
<dbReference type="EMBL" id="AP017655">
    <property type="protein sequence ID" value="BAV66049.1"/>
    <property type="molecule type" value="Genomic_DNA"/>
</dbReference>
<feature type="transmembrane region" description="Helical" evidence="2">
    <location>
        <begin position="63"/>
        <end position="83"/>
    </location>
</feature>
<evidence type="ECO:0000256" key="1">
    <source>
        <dbReference type="SAM" id="MobiDB-lite"/>
    </source>
</evidence>
<sequence length="118" mass="12543">MKKKAAPAKPAAQKAPASSPRKPGLLRKAARAGAVLVGTRVAAETGKKGVVGLIAGMGARRLIMRYPVGAMVVTGAYLAGRLYEAKREMDRKRAIKALPDQRGEPILIDEARSRRVKG</sequence>
<feature type="compositionally biased region" description="Low complexity" evidence="1">
    <location>
        <begin position="7"/>
        <end position="23"/>
    </location>
</feature>
<evidence type="ECO:0000256" key="2">
    <source>
        <dbReference type="SAM" id="Phobius"/>
    </source>
</evidence>